<feature type="compositionally biased region" description="Basic and acidic residues" evidence="1">
    <location>
        <begin position="79"/>
        <end position="88"/>
    </location>
</feature>
<organism evidence="2 3">
    <name type="scientific">Pseudozyma hubeiensis (strain SY62)</name>
    <name type="common">Yeast</name>
    <dbReference type="NCBI Taxonomy" id="1305764"/>
    <lineage>
        <taxon>Eukaryota</taxon>
        <taxon>Fungi</taxon>
        <taxon>Dikarya</taxon>
        <taxon>Basidiomycota</taxon>
        <taxon>Ustilaginomycotina</taxon>
        <taxon>Ustilaginomycetes</taxon>
        <taxon>Ustilaginales</taxon>
        <taxon>Ustilaginaceae</taxon>
        <taxon>Pseudozyma</taxon>
    </lineage>
</organism>
<gene>
    <name evidence="2" type="ORF">PHSY_005885</name>
</gene>
<dbReference type="RefSeq" id="XP_012191879.1">
    <property type="nucleotide sequence ID" value="XM_012336489.1"/>
</dbReference>
<feature type="region of interest" description="Disordered" evidence="1">
    <location>
        <begin position="79"/>
        <end position="136"/>
    </location>
</feature>
<keyword evidence="3" id="KW-1185">Reference proteome</keyword>
<dbReference type="GeneID" id="24111158"/>
<accession>R9PAN2</accession>
<feature type="compositionally biased region" description="Low complexity" evidence="1">
    <location>
        <begin position="96"/>
        <end position="109"/>
    </location>
</feature>
<evidence type="ECO:0000313" key="3">
    <source>
        <dbReference type="Proteomes" id="UP000014071"/>
    </source>
</evidence>
<dbReference type="HOGENOM" id="CLU_1876334_0_0_1"/>
<dbReference type="OrthoDB" id="2556291at2759"/>
<proteinExistence type="predicted"/>
<dbReference type="Proteomes" id="UP000014071">
    <property type="component" value="Unassembled WGS sequence"/>
</dbReference>
<dbReference type="EMBL" id="DF238820">
    <property type="protein sequence ID" value="GAC98292.1"/>
    <property type="molecule type" value="Genomic_DNA"/>
</dbReference>
<protein>
    <submittedName>
        <fullName evidence="2">Uncharacterized protein</fullName>
    </submittedName>
</protein>
<name>R9PAN2_PSEHS</name>
<sequence>MFLYAANSALHPRYLLFIYNNENGPSSKGNMLHKTPTRPVFSLRGWLAGSHRTRSTRLSSPTWPHRTFYSDLYENEGHLFDRQRDEGRSASTTSPFNSRTQQSSRFSTSHPSAYELERQMHRVSSQTRPIGPVRMA</sequence>
<evidence type="ECO:0000313" key="2">
    <source>
        <dbReference type="EMBL" id="GAC98292.1"/>
    </source>
</evidence>
<evidence type="ECO:0000256" key="1">
    <source>
        <dbReference type="SAM" id="MobiDB-lite"/>
    </source>
</evidence>
<reference evidence="3" key="1">
    <citation type="journal article" date="2013" name="Genome Announc.">
        <title>Draft genome sequence of the basidiomycetous yeast-like fungus Pseudozyma hubeiensis SY62, which produces an abundant amount of the biosurfactant mannosylerythritol lipids.</title>
        <authorList>
            <person name="Konishi M."/>
            <person name="Hatada Y."/>
            <person name="Horiuchi J."/>
        </authorList>
    </citation>
    <scope>NUCLEOTIDE SEQUENCE [LARGE SCALE GENOMIC DNA]</scope>
    <source>
        <strain evidence="3">SY62</strain>
    </source>
</reference>
<dbReference type="AlphaFoldDB" id="R9PAN2"/>